<reference evidence="2 3" key="1">
    <citation type="submission" date="2024-06" db="EMBL/GenBank/DDBJ databases">
        <authorList>
            <person name="Steensen K."/>
            <person name="Seneca J."/>
            <person name="Bartlau N."/>
            <person name="Yu A.X."/>
            <person name="Polz M.F."/>
        </authorList>
    </citation>
    <scope>NUCLEOTIDE SEQUENCE [LARGE SCALE GENOMIC DNA]</scope>
    <source>
        <strain evidence="2 3">FF146</strain>
    </source>
</reference>
<keyword evidence="2" id="KW-0012">Acyltransferase</keyword>
<sequence length="176" mass="19767">MESERLKLVVPSLDFIDAMHAVIEECKPELSEFLPWVSDTLTLKALEQNIKEAVINFSNFSGEFWFNIIEKKTGSFIGAVGFIVRDESVPYFEIGYWLQTSKVGFGYITEAIGLVEHYAFNDKGAMRVEIKMAATNLKSQAVAKRCGYGLEGQLVNSRRLPSGELDSTLVYSKTCF</sequence>
<evidence type="ECO:0000313" key="2">
    <source>
        <dbReference type="EMBL" id="MEZ8196977.1"/>
    </source>
</evidence>
<dbReference type="InterPro" id="IPR016181">
    <property type="entry name" value="Acyl_CoA_acyltransferase"/>
</dbReference>
<dbReference type="Pfam" id="PF13302">
    <property type="entry name" value="Acetyltransf_3"/>
    <property type="match status" value="1"/>
</dbReference>
<organism evidence="2 3">
    <name type="scientific">Vibrio cortegadensis</name>
    <dbReference type="NCBI Taxonomy" id="1328770"/>
    <lineage>
        <taxon>Bacteria</taxon>
        <taxon>Pseudomonadati</taxon>
        <taxon>Pseudomonadota</taxon>
        <taxon>Gammaproteobacteria</taxon>
        <taxon>Vibrionales</taxon>
        <taxon>Vibrionaceae</taxon>
        <taxon>Vibrio</taxon>
    </lineage>
</organism>
<dbReference type="Gene3D" id="3.40.630.30">
    <property type="match status" value="1"/>
</dbReference>
<dbReference type="EMBL" id="JBGOOT010000046">
    <property type="protein sequence ID" value="MEZ8196977.1"/>
    <property type="molecule type" value="Genomic_DNA"/>
</dbReference>
<name>A0ABV4MBR7_9VIBR</name>
<feature type="domain" description="N-acetyltransferase" evidence="1">
    <location>
        <begin position="21"/>
        <end position="176"/>
    </location>
</feature>
<keyword evidence="2" id="KW-0808">Transferase</keyword>
<dbReference type="EC" id="2.3.-.-" evidence="2"/>
<dbReference type="InterPro" id="IPR051908">
    <property type="entry name" value="Ribosomal_N-acetyltransferase"/>
</dbReference>
<proteinExistence type="predicted"/>
<dbReference type="InterPro" id="IPR000182">
    <property type="entry name" value="GNAT_dom"/>
</dbReference>
<dbReference type="PROSITE" id="PS51186">
    <property type="entry name" value="GNAT"/>
    <property type="match status" value="1"/>
</dbReference>
<dbReference type="PANTHER" id="PTHR43441:SF3">
    <property type="entry name" value="ACETYLTRANSFERASE"/>
    <property type="match status" value="1"/>
</dbReference>
<dbReference type="Proteomes" id="UP001569153">
    <property type="component" value="Unassembled WGS sequence"/>
</dbReference>
<evidence type="ECO:0000259" key="1">
    <source>
        <dbReference type="PROSITE" id="PS51186"/>
    </source>
</evidence>
<protein>
    <submittedName>
        <fullName evidence="2">GNAT family N-acetyltransferase</fullName>
        <ecNumber evidence="2">2.3.-.-</ecNumber>
    </submittedName>
</protein>
<dbReference type="SUPFAM" id="SSF55729">
    <property type="entry name" value="Acyl-CoA N-acyltransferases (Nat)"/>
    <property type="match status" value="1"/>
</dbReference>
<keyword evidence="3" id="KW-1185">Reference proteome</keyword>
<evidence type="ECO:0000313" key="3">
    <source>
        <dbReference type="Proteomes" id="UP001569153"/>
    </source>
</evidence>
<dbReference type="GO" id="GO:0016746">
    <property type="term" value="F:acyltransferase activity"/>
    <property type="evidence" value="ECO:0007669"/>
    <property type="project" value="UniProtKB-KW"/>
</dbReference>
<accession>A0ABV4MBR7</accession>
<dbReference type="RefSeq" id="WP_371731187.1">
    <property type="nucleotide sequence ID" value="NZ_JBGOOT010000046.1"/>
</dbReference>
<gene>
    <name evidence="2" type="ORF">ACED38_19120</name>
</gene>
<dbReference type="PANTHER" id="PTHR43441">
    <property type="entry name" value="RIBOSOMAL-PROTEIN-SERINE ACETYLTRANSFERASE"/>
    <property type="match status" value="1"/>
</dbReference>
<comment type="caution">
    <text evidence="2">The sequence shown here is derived from an EMBL/GenBank/DDBJ whole genome shotgun (WGS) entry which is preliminary data.</text>
</comment>